<dbReference type="PANTHER" id="PTHR30606">
    <property type="entry name" value="LIPID A BIOSYNTHESIS LAUROYL ACYLTRANSFERASE"/>
    <property type="match status" value="1"/>
</dbReference>
<dbReference type="Proteomes" id="UP000731465">
    <property type="component" value="Unassembled WGS sequence"/>
</dbReference>
<evidence type="ECO:0000256" key="7">
    <source>
        <dbReference type="SAM" id="Phobius"/>
    </source>
</evidence>
<evidence type="ECO:0000256" key="5">
    <source>
        <dbReference type="ARBA" id="ARBA00023136"/>
    </source>
</evidence>
<dbReference type="PANTHER" id="PTHR30606:SF9">
    <property type="entry name" value="LIPID A BIOSYNTHESIS LAUROYLTRANSFERASE"/>
    <property type="match status" value="1"/>
</dbReference>
<accession>A0ABS7DEC9</accession>
<evidence type="ECO:0000313" key="9">
    <source>
        <dbReference type="Proteomes" id="UP000731465"/>
    </source>
</evidence>
<evidence type="ECO:0000313" key="8">
    <source>
        <dbReference type="EMBL" id="MBW7569384.1"/>
    </source>
</evidence>
<protein>
    <recommendedName>
        <fullName evidence="10">Acyltransferase</fullName>
    </recommendedName>
</protein>
<evidence type="ECO:0000256" key="3">
    <source>
        <dbReference type="ARBA" id="ARBA00022519"/>
    </source>
</evidence>
<keyword evidence="5 7" id="KW-0472">Membrane</keyword>
<name>A0ABS7DEC9_9GAMM</name>
<keyword evidence="7" id="KW-1133">Transmembrane helix</keyword>
<evidence type="ECO:0000256" key="6">
    <source>
        <dbReference type="ARBA" id="ARBA00023315"/>
    </source>
</evidence>
<dbReference type="CDD" id="cd07984">
    <property type="entry name" value="LPLAT_LABLAT-like"/>
    <property type="match status" value="1"/>
</dbReference>
<evidence type="ECO:0000256" key="2">
    <source>
        <dbReference type="ARBA" id="ARBA00022475"/>
    </source>
</evidence>
<reference evidence="8 9" key="1">
    <citation type="submission" date="2021-03" db="EMBL/GenBank/DDBJ databases">
        <title>Succinivibrio sp. nov. isolated from feces of cow.</title>
        <authorList>
            <person name="Choi J.-Y."/>
        </authorList>
    </citation>
    <scope>NUCLEOTIDE SEQUENCE [LARGE SCALE GENOMIC DNA]</scope>
    <source>
        <strain evidence="8 9">AGMB01872</strain>
    </source>
</reference>
<keyword evidence="9" id="KW-1185">Reference proteome</keyword>
<keyword evidence="4" id="KW-0808">Transferase</keyword>
<dbReference type="EMBL" id="JAGFNY010000001">
    <property type="protein sequence ID" value="MBW7569384.1"/>
    <property type="molecule type" value="Genomic_DNA"/>
</dbReference>
<comment type="caution">
    <text evidence="8">The sequence shown here is derived from an EMBL/GenBank/DDBJ whole genome shotgun (WGS) entry which is preliminary data.</text>
</comment>
<feature type="transmembrane region" description="Helical" evidence="7">
    <location>
        <begin position="33"/>
        <end position="50"/>
    </location>
</feature>
<keyword evidence="3" id="KW-0997">Cell inner membrane</keyword>
<gene>
    <name evidence="8" type="ORF">J5V48_00540</name>
</gene>
<evidence type="ECO:0000256" key="1">
    <source>
        <dbReference type="ARBA" id="ARBA00004533"/>
    </source>
</evidence>
<dbReference type="RefSeq" id="WP_219935853.1">
    <property type="nucleotide sequence ID" value="NZ_JAGFNY010000001.1"/>
</dbReference>
<comment type="subcellular location">
    <subcellularLocation>
        <location evidence="1">Cell inner membrane</location>
    </subcellularLocation>
</comment>
<keyword evidence="7" id="KW-0812">Transmembrane</keyword>
<evidence type="ECO:0000256" key="4">
    <source>
        <dbReference type="ARBA" id="ARBA00022679"/>
    </source>
</evidence>
<dbReference type="InterPro" id="IPR004960">
    <property type="entry name" value="LipA_acyltrans"/>
</dbReference>
<sequence length="315" mass="36794">MQDNKNWNELKEFKGGYYGLKIMLFIYNYGGRYIFSFVLIVVMFFYYLIAKKQRQYSREFLDAVNSTREKRGLKKLKLSTFAHFMSFGNMLIEKLRSWQGKLILGKDIVFKGDSEQAITKYNDNGRLLICSHFGDIEALRAIFTINSTYKINSIFYTDNAKNYNRFLKTISPNSNINIITTTSMGPDTAVMLKEKIDDRQIVAIAADRIPTTYNSNQNNRTCCVEFLGRKAKFPQGPFILASILKCPVVLVFGLKNPHTEIIDIVCIDFGEKLILDRKDKEVSLQNHIQRYAKKLEDLVIEYPYQWFNFFDFFKE</sequence>
<keyword evidence="6" id="KW-0012">Acyltransferase</keyword>
<proteinExistence type="predicted"/>
<organism evidence="8 9">
    <name type="scientific">Succinivibrio faecicola</name>
    <dbReference type="NCBI Taxonomy" id="2820300"/>
    <lineage>
        <taxon>Bacteria</taxon>
        <taxon>Pseudomonadati</taxon>
        <taxon>Pseudomonadota</taxon>
        <taxon>Gammaproteobacteria</taxon>
        <taxon>Aeromonadales</taxon>
        <taxon>Succinivibrionaceae</taxon>
        <taxon>Succinivibrio</taxon>
    </lineage>
</organism>
<evidence type="ECO:0008006" key="10">
    <source>
        <dbReference type="Google" id="ProtNLM"/>
    </source>
</evidence>
<keyword evidence="2" id="KW-1003">Cell membrane</keyword>